<keyword evidence="1 4" id="KW-0808">Transferase</keyword>
<dbReference type="InterPro" id="IPR000182">
    <property type="entry name" value="GNAT_dom"/>
</dbReference>
<evidence type="ECO:0000259" key="3">
    <source>
        <dbReference type="PROSITE" id="PS51186"/>
    </source>
</evidence>
<dbReference type="RefSeq" id="WP_076321228.1">
    <property type="nucleotide sequence ID" value="NZ_JBCMXI010000002.1"/>
</dbReference>
<dbReference type="Gene3D" id="3.40.630.30">
    <property type="match status" value="1"/>
</dbReference>
<comment type="caution">
    <text evidence="4">The sequence shown here is derived from an EMBL/GenBank/DDBJ whole genome shotgun (WGS) entry which is preliminary data.</text>
</comment>
<dbReference type="PROSITE" id="PS51186">
    <property type="entry name" value="GNAT"/>
    <property type="match status" value="1"/>
</dbReference>
<dbReference type="GO" id="GO:0016747">
    <property type="term" value="F:acyltransferase activity, transferring groups other than amino-acyl groups"/>
    <property type="evidence" value="ECO:0007669"/>
    <property type="project" value="InterPro"/>
</dbReference>
<evidence type="ECO:0000313" key="5">
    <source>
        <dbReference type="Proteomes" id="UP000187074"/>
    </source>
</evidence>
<evidence type="ECO:0000256" key="2">
    <source>
        <dbReference type="ARBA" id="ARBA00023315"/>
    </source>
</evidence>
<dbReference type="STRING" id="1401.BK123_04755"/>
<sequence>MNNERQIRLASHSDASVLVRLNWEFNEVQMPFADVEDRLKQSGEIVAIAYIGDEAVGFACAQSFQSFCYRELIGEITEMYIQERARRQGLAGLLIAFLEEQLIARGVKTVKVLTGHDNHAAIGVYEKSGYKREDEVFLEKELE</sequence>
<reference evidence="4 5" key="1">
    <citation type="submission" date="2016-11" db="EMBL/GenBank/DDBJ databases">
        <title>Paenibacillus species isolates.</title>
        <authorList>
            <person name="Beno S.M."/>
        </authorList>
    </citation>
    <scope>NUCLEOTIDE SEQUENCE [LARGE SCALE GENOMIC DNA]</scope>
    <source>
        <strain evidence="4 5">FSL F4-0100</strain>
    </source>
</reference>
<keyword evidence="2" id="KW-0012">Acyltransferase</keyword>
<evidence type="ECO:0000256" key="1">
    <source>
        <dbReference type="ARBA" id="ARBA00022679"/>
    </source>
</evidence>
<dbReference type="OrthoDB" id="2610997at2"/>
<organism evidence="4 5">
    <name type="scientific">Paenibacillus lautus</name>
    <name type="common">Bacillus lautus</name>
    <dbReference type="NCBI Taxonomy" id="1401"/>
    <lineage>
        <taxon>Bacteria</taxon>
        <taxon>Bacillati</taxon>
        <taxon>Bacillota</taxon>
        <taxon>Bacilli</taxon>
        <taxon>Bacillales</taxon>
        <taxon>Paenibacillaceae</taxon>
        <taxon>Paenibacillus</taxon>
    </lineage>
</organism>
<protein>
    <submittedName>
        <fullName evidence="4">GNAT family N-acetyltransferase</fullName>
    </submittedName>
</protein>
<dbReference type="CDD" id="cd04301">
    <property type="entry name" value="NAT_SF"/>
    <property type="match status" value="1"/>
</dbReference>
<dbReference type="AlphaFoldDB" id="A0A1R1B9R7"/>
<gene>
    <name evidence="4" type="ORF">BK123_04755</name>
</gene>
<dbReference type="InterPro" id="IPR016181">
    <property type="entry name" value="Acyl_CoA_acyltransferase"/>
</dbReference>
<feature type="domain" description="N-acetyltransferase" evidence="3">
    <location>
        <begin position="5"/>
        <end position="143"/>
    </location>
</feature>
<dbReference type="Pfam" id="PF00583">
    <property type="entry name" value="Acetyltransf_1"/>
    <property type="match status" value="1"/>
</dbReference>
<dbReference type="EMBL" id="MRTF01000001">
    <property type="protein sequence ID" value="OME96889.1"/>
    <property type="molecule type" value="Genomic_DNA"/>
</dbReference>
<dbReference type="SUPFAM" id="SSF55729">
    <property type="entry name" value="Acyl-CoA N-acyltransferases (Nat)"/>
    <property type="match status" value="1"/>
</dbReference>
<dbReference type="InterPro" id="IPR050832">
    <property type="entry name" value="Bact_Acetyltransf"/>
</dbReference>
<accession>A0A1R1B9R7</accession>
<dbReference type="Proteomes" id="UP000187074">
    <property type="component" value="Unassembled WGS sequence"/>
</dbReference>
<evidence type="ECO:0000313" key="4">
    <source>
        <dbReference type="EMBL" id="OME96889.1"/>
    </source>
</evidence>
<name>A0A1R1B9R7_PAELA</name>
<dbReference type="PANTHER" id="PTHR43877">
    <property type="entry name" value="AMINOALKYLPHOSPHONATE N-ACETYLTRANSFERASE-RELATED-RELATED"/>
    <property type="match status" value="1"/>
</dbReference>
<proteinExistence type="predicted"/>